<evidence type="ECO:0000313" key="2">
    <source>
        <dbReference type="EMBL" id="TDO24193.1"/>
    </source>
</evidence>
<feature type="transmembrane region" description="Helical" evidence="1">
    <location>
        <begin position="12"/>
        <end position="35"/>
    </location>
</feature>
<proteinExistence type="predicted"/>
<keyword evidence="1" id="KW-1133">Transmembrane helix</keyword>
<dbReference type="Pfam" id="PF11391">
    <property type="entry name" value="DUF2798"/>
    <property type="match status" value="1"/>
</dbReference>
<dbReference type="OrthoDB" id="770695at2"/>
<sequence length="77" mass="8779">MKLSKKQADIVFIILVSICTTAILSFGILCTHHAIDREFFTLWRPDFISGCLISIPTGFILNPLLKKLIDHYTEKDN</sequence>
<dbReference type="Proteomes" id="UP000295499">
    <property type="component" value="Unassembled WGS sequence"/>
</dbReference>
<evidence type="ECO:0000256" key="1">
    <source>
        <dbReference type="SAM" id="Phobius"/>
    </source>
</evidence>
<dbReference type="EMBL" id="SNWM01000001">
    <property type="protein sequence ID" value="TDO24193.1"/>
    <property type="molecule type" value="Genomic_DNA"/>
</dbReference>
<keyword evidence="3" id="KW-1185">Reference proteome</keyword>
<keyword evidence="1" id="KW-0812">Transmembrane</keyword>
<dbReference type="AlphaFoldDB" id="A0A4R6IPJ9"/>
<dbReference type="InterPro" id="IPR021529">
    <property type="entry name" value="DUF2798"/>
</dbReference>
<gene>
    <name evidence="2" type="ORF">CLV32_0482</name>
</gene>
<protein>
    <submittedName>
        <fullName evidence="2">Uncharacterized protein DUF2798</fullName>
    </submittedName>
</protein>
<reference evidence="2 3" key="1">
    <citation type="submission" date="2019-03" db="EMBL/GenBank/DDBJ databases">
        <title>Genomic Encyclopedia of Archaeal and Bacterial Type Strains, Phase II (KMG-II): from individual species to whole genera.</title>
        <authorList>
            <person name="Goeker M."/>
        </authorList>
    </citation>
    <scope>NUCLEOTIDE SEQUENCE [LARGE SCALE GENOMIC DNA]</scope>
    <source>
        <strain evidence="2 3">DSM 19034</strain>
    </source>
</reference>
<organism evidence="2 3">
    <name type="scientific">Pedobacter duraquae</name>
    <dbReference type="NCBI Taxonomy" id="425511"/>
    <lineage>
        <taxon>Bacteria</taxon>
        <taxon>Pseudomonadati</taxon>
        <taxon>Bacteroidota</taxon>
        <taxon>Sphingobacteriia</taxon>
        <taxon>Sphingobacteriales</taxon>
        <taxon>Sphingobacteriaceae</taxon>
        <taxon>Pedobacter</taxon>
    </lineage>
</organism>
<feature type="transmembrane region" description="Helical" evidence="1">
    <location>
        <begin position="47"/>
        <end position="65"/>
    </location>
</feature>
<keyword evidence="1" id="KW-0472">Membrane</keyword>
<evidence type="ECO:0000313" key="3">
    <source>
        <dbReference type="Proteomes" id="UP000295499"/>
    </source>
</evidence>
<accession>A0A4R6IPJ9</accession>
<comment type="caution">
    <text evidence="2">The sequence shown here is derived from an EMBL/GenBank/DDBJ whole genome shotgun (WGS) entry which is preliminary data.</text>
</comment>
<name>A0A4R6IPJ9_9SPHI</name>
<dbReference type="RefSeq" id="WP_133551968.1">
    <property type="nucleotide sequence ID" value="NZ_SNWM01000001.1"/>
</dbReference>